<evidence type="ECO:0000256" key="3">
    <source>
        <dbReference type="ARBA" id="ARBA00022475"/>
    </source>
</evidence>
<dbReference type="PANTHER" id="PTHR43549:SF3">
    <property type="entry name" value="MULTIDRUG RESISTANCE PROTEIN YPNP-RELATED"/>
    <property type="match status" value="1"/>
</dbReference>
<feature type="transmembrane region" description="Helical" evidence="7">
    <location>
        <begin position="166"/>
        <end position="186"/>
    </location>
</feature>
<dbReference type="InterPro" id="IPR048279">
    <property type="entry name" value="MdtK-like"/>
</dbReference>
<accession>A0ABT2YVR4</accession>
<dbReference type="Pfam" id="PF01554">
    <property type="entry name" value="MatE"/>
    <property type="match status" value="2"/>
</dbReference>
<evidence type="ECO:0000313" key="8">
    <source>
        <dbReference type="EMBL" id="MCV2403997.1"/>
    </source>
</evidence>
<dbReference type="Proteomes" id="UP001209713">
    <property type="component" value="Unassembled WGS sequence"/>
</dbReference>
<gene>
    <name evidence="8" type="ORF">OFY17_14095</name>
</gene>
<evidence type="ECO:0000256" key="7">
    <source>
        <dbReference type="SAM" id="Phobius"/>
    </source>
</evidence>
<keyword evidence="3" id="KW-1003">Cell membrane</keyword>
<comment type="caution">
    <text evidence="8">The sequence shown here is derived from an EMBL/GenBank/DDBJ whole genome shotgun (WGS) entry which is preliminary data.</text>
</comment>
<feature type="transmembrane region" description="Helical" evidence="7">
    <location>
        <begin position="20"/>
        <end position="40"/>
    </location>
</feature>
<reference evidence="8 9" key="1">
    <citation type="submission" date="2022-10" db="EMBL/GenBank/DDBJ databases">
        <title>Marinomonas transparenta sp. nov. and Marinomonas sargassi sp. nov., isolated from marine alga (Sargassum natans (L.) Gaillon).</title>
        <authorList>
            <person name="Wang Y."/>
        </authorList>
    </citation>
    <scope>NUCLEOTIDE SEQUENCE [LARGE SCALE GENOMIC DNA]</scope>
    <source>
        <strain evidence="8 9">C2222</strain>
    </source>
</reference>
<evidence type="ECO:0000256" key="6">
    <source>
        <dbReference type="ARBA" id="ARBA00023136"/>
    </source>
</evidence>
<proteinExistence type="predicted"/>
<evidence type="ECO:0000256" key="2">
    <source>
        <dbReference type="ARBA" id="ARBA00022448"/>
    </source>
</evidence>
<keyword evidence="2" id="KW-0813">Transport</keyword>
<evidence type="ECO:0000256" key="4">
    <source>
        <dbReference type="ARBA" id="ARBA00022692"/>
    </source>
</evidence>
<sequence length="442" mass="47509">MSVFSASSLSLSKQLFNMTWPMLFGILSLMSFQLVDSAFIGQLGVLPLAAQGFTLPMQMVVIGVQVGLGIATTSVISRALGSGNSMYSRQLAGLVLVIGGVGIAALCFAVWLFRGYILLFLSAPEEIFIVIESYWPHWLLSAWMGALIYFYYSICRSNGNTLLPGIMMVITSLLNLVLDPIFIFTLDLGLNGAAMATTLSFGLGVLVMGYQVFTKQWLTFNWQGLKISKSLLSLGHIMGPAMISQLFPPIASMIATKLIASFGAAAVAAWALGSRFEFFSIVVVLALTMSMPPMVGRLYGAKKIGEIKQLVAIACCFILGFQLLIAIATFFASTWLAGLMTSEPYVSNILRWHLVLIPISLGALGICMLMVSVLNALGRPYVALLVSALRLFAFFVPGLWLGAEVAGLKGLFAGVLIANVVAGGCAWSVYLREVKLIEQASS</sequence>
<feature type="transmembrane region" description="Helical" evidence="7">
    <location>
        <begin position="134"/>
        <end position="154"/>
    </location>
</feature>
<keyword evidence="4 7" id="KW-0812">Transmembrane</keyword>
<evidence type="ECO:0000256" key="1">
    <source>
        <dbReference type="ARBA" id="ARBA00004429"/>
    </source>
</evidence>
<feature type="transmembrane region" description="Helical" evidence="7">
    <location>
        <begin position="311"/>
        <end position="332"/>
    </location>
</feature>
<dbReference type="InterPro" id="IPR002528">
    <property type="entry name" value="MATE_fam"/>
</dbReference>
<comment type="subcellular location">
    <subcellularLocation>
        <location evidence="1">Cell inner membrane</location>
        <topology evidence="1">Multi-pass membrane protein</topology>
    </subcellularLocation>
</comment>
<feature type="transmembrane region" description="Helical" evidence="7">
    <location>
        <begin position="192"/>
        <end position="213"/>
    </location>
</feature>
<dbReference type="RefSeq" id="WP_263531381.1">
    <property type="nucleotide sequence ID" value="NZ_JAOVZB010000007.1"/>
</dbReference>
<evidence type="ECO:0000313" key="9">
    <source>
        <dbReference type="Proteomes" id="UP001209713"/>
    </source>
</evidence>
<feature type="transmembrane region" description="Helical" evidence="7">
    <location>
        <begin position="92"/>
        <end position="114"/>
    </location>
</feature>
<feature type="transmembrane region" description="Helical" evidence="7">
    <location>
        <begin position="60"/>
        <end position="80"/>
    </location>
</feature>
<keyword evidence="9" id="KW-1185">Reference proteome</keyword>
<keyword evidence="5 7" id="KW-1133">Transmembrane helix</keyword>
<feature type="transmembrane region" description="Helical" evidence="7">
    <location>
        <begin position="412"/>
        <end position="431"/>
    </location>
</feature>
<organism evidence="8 9">
    <name type="scientific">Marinomonas sargassi</name>
    <dbReference type="NCBI Taxonomy" id="2984494"/>
    <lineage>
        <taxon>Bacteria</taxon>
        <taxon>Pseudomonadati</taxon>
        <taxon>Pseudomonadota</taxon>
        <taxon>Gammaproteobacteria</taxon>
        <taxon>Oceanospirillales</taxon>
        <taxon>Oceanospirillaceae</taxon>
        <taxon>Marinomonas</taxon>
    </lineage>
</organism>
<dbReference type="PIRSF" id="PIRSF006603">
    <property type="entry name" value="DinF"/>
    <property type="match status" value="1"/>
</dbReference>
<protein>
    <submittedName>
        <fullName evidence="8">MATE family efflux transporter</fullName>
    </submittedName>
</protein>
<keyword evidence="6 7" id="KW-0472">Membrane</keyword>
<dbReference type="InterPro" id="IPR052031">
    <property type="entry name" value="Membrane_Transporter-Flippase"/>
</dbReference>
<dbReference type="PANTHER" id="PTHR43549">
    <property type="entry name" value="MULTIDRUG RESISTANCE PROTEIN YPNP-RELATED"/>
    <property type="match status" value="1"/>
</dbReference>
<evidence type="ECO:0000256" key="5">
    <source>
        <dbReference type="ARBA" id="ARBA00022989"/>
    </source>
</evidence>
<feature type="transmembrane region" description="Helical" evidence="7">
    <location>
        <begin position="278"/>
        <end position="299"/>
    </location>
</feature>
<feature type="transmembrane region" description="Helical" evidence="7">
    <location>
        <begin position="246"/>
        <end position="272"/>
    </location>
</feature>
<feature type="transmembrane region" description="Helical" evidence="7">
    <location>
        <begin position="381"/>
        <end position="400"/>
    </location>
</feature>
<feature type="transmembrane region" description="Helical" evidence="7">
    <location>
        <begin position="352"/>
        <end position="374"/>
    </location>
</feature>
<dbReference type="EMBL" id="JAOVZB010000007">
    <property type="protein sequence ID" value="MCV2403997.1"/>
    <property type="molecule type" value="Genomic_DNA"/>
</dbReference>
<name>A0ABT2YVR4_9GAMM</name>